<accession>A0A1I0VB45</accession>
<keyword evidence="1" id="KW-0812">Transmembrane</keyword>
<name>A0A1I0VB45_9PSEU</name>
<evidence type="ECO:0000313" key="2">
    <source>
        <dbReference type="EMBL" id="SFA73624.1"/>
    </source>
</evidence>
<feature type="transmembrane region" description="Helical" evidence="1">
    <location>
        <begin position="34"/>
        <end position="57"/>
    </location>
</feature>
<keyword evidence="1" id="KW-1133">Transmembrane helix</keyword>
<sequence length="121" mass="12521">MITGFAVAVALTSLAVAGWSFVLVLRNRAPQRPLLIGLAVIEALLVAQLVIAIVLLISGERPGSMATFLAYLIGSLLVLPIGTAWALAERTRSSTAVLGVACLTVPVLILRMSEVWGGAGA</sequence>
<dbReference type="AlphaFoldDB" id="A0A1I0VB45"/>
<feature type="transmembrane region" description="Helical" evidence="1">
    <location>
        <begin position="95"/>
        <end position="113"/>
    </location>
</feature>
<dbReference type="OrthoDB" id="3828660at2"/>
<keyword evidence="3" id="KW-1185">Reference proteome</keyword>
<keyword evidence="1" id="KW-0472">Membrane</keyword>
<organism evidence="2 3">
    <name type="scientific">Amycolatopsis marina</name>
    <dbReference type="NCBI Taxonomy" id="490629"/>
    <lineage>
        <taxon>Bacteria</taxon>
        <taxon>Bacillati</taxon>
        <taxon>Actinomycetota</taxon>
        <taxon>Actinomycetes</taxon>
        <taxon>Pseudonocardiales</taxon>
        <taxon>Pseudonocardiaceae</taxon>
        <taxon>Amycolatopsis</taxon>
    </lineage>
</organism>
<dbReference type="EMBL" id="FOKG01000001">
    <property type="protein sequence ID" value="SFA73624.1"/>
    <property type="molecule type" value="Genomic_DNA"/>
</dbReference>
<dbReference type="Proteomes" id="UP000243799">
    <property type="component" value="Unassembled WGS sequence"/>
</dbReference>
<evidence type="ECO:0008006" key="4">
    <source>
        <dbReference type="Google" id="ProtNLM"/>
    </source>
</evidence>
<dbReference type="RefSeq" id="WP_091667922.1">
    <property type="nucleotide sequence ID" value="NZ_FOKG01000001.1"/>
</dbReference>
<feature type="transmembrane region" description="Helical" evidence="1">
    <location>
        <begin position="6"/>
        <end position="25"/>
    </location>
</feature>
<protein>
    <recommendedName>
        <fullName evidence="4">Integral membrane protein</fullName>
    </recommendedName>
</protein>
<dbReference type="STRING" id="490629.SAMN05216266_101136"/>
<gene>
    <name evidence="2" type="ORF">SAMN05216266_101136</name>
</gene>
<proteinExistence type="predicted"/>
<feature type="transmembrane region" description="Helical" evidence="1">
    <location>
        <begin position="69"/>
        <end position="88"/>
    </location>
</feature>
<reference evidence="3" key="1">
    <citation type="submission" date="2016-10" db="EMBL/GenBank/DDBJ databases">
        <authorList>
            <person name="Varghese N."/>
            <person name="Submissions S."/>
        </authorList>
    </citation>
    <scope>NUCLEOTIDE SEQUENCE [LARGE SCALE GENOMIC DNA]</scope>
    <source>
        <strain evidence="3">CGMCC 4.3568</strain>
    </source>
</reference>
<evidence type="ECO:0000313" key="3">
    <source>
        <dbReference type="Proteomes" id="UP000243799"/>
    </source>
</evidence>
<evidence type="ECO:0000256" key="1">
    <source>
        <dbReference type="SAM" id="Phobius"/>
    </source>
</evidence>